<feature type="compositionally biased region" description="Polar residues" evidence="9">
    <location>
        <begin position="829"/>
        <end position="849"/>
    </location>
</feature>
<feature type="region of interest" description="Disordered" evidence="9">
    <location>
        <begin position="979"/>
        <end position="1038"/>
    </location>
</feature>
<evidence type="ECO:0000256" key="7">
    <source>
        <dbReference type="ARBA" id="ARBA00023316"/>
    </source>
</evidence>
<keyword evidence="4" id="KW-0378">Hydrolase</keyword>
<evidence type="ECO:0000259" key="10">
    <source>
        <dbReference type="Pfam" id="PF17652"/>
    </source>
</evidence>
<evidence type="ECO:0000313" key="11">
    <source>
        <dbReference type="EMBL" id="GAA1994232.1"/>
    </source>
</evidence>
<comment type="similarity">
    <text evidence="2">Belongs to the glycosyl hydrolase 81 family.</text>
</comment>
<keyword evidence="5" id="KW-0119">Carbohydrate metabolism</keyword>
<feature type="compositionally biased region" description="Low complexity" evidence="9">
    <location>
        <begin position="980"/>
        <end position="996"/>
    </location>
</feature>
<protein>
    <recommendedName>
        <fullName evidence="3">glucan endo-1,3-beta-D-glucosidase</fullName>
        <ecNumber evidence="3">3.2.1.39</ecNumber>
    </recommendedName>
</protein>
<keyword evidence="8" id="KW-0624">Polysaccharide degradation</keyword>
<dbReference type="InterPro" id="IPR005200">
    <property type="entry name" value="Endo-beta-glucanase"/>
</dbReference>
<comment type="catalytic activity">
    <reaction evidence="1">
        <text>Hydrolysis of (1-&gt;3)-beta-D-glucosidic linkages in (1-&gt;3)-beta-D-glucans.</text>
        <dbReference type="EC" id="3.2.1.39"/>
    </reaction>
</comment>
<evidence type="ECO:0000256" key="5">
    <source>
        <dbReference type="ARBA" id="ARBA00023277"/>
    </source>
</evidence>
<evidence type="ECO:0000313" key="12">
    <source>
        <dbReference type="Proteomes" id="UP001499854"/>
    </source>
</evidence>
<evidence type="ECO:0000256" key="1">
    <source>
        <dbReference type="ARBA" id="ARBA00000382"/>
    </source>
</evidence>
<keyword evidence="6" id="KW-0326">Glycosidase</keyword>
<feature type="compositionally biased region" description="Gly residues" evidence="9">
    <location>
        <begin position="779"/>
        <end position="788"/>
    </location>
</feature>
<feature type="compositionally biased region" description="Polar residues" evidence="9">
    <location>
        <begin position="1004"/>
        <end position="1024"/>
    </location>
</feature>
<evidence type="ECO:0000256" key="6">
    <source>
        <dbReference type="ARBA" id="ARBA00023295"/>
    </source>
</evidence>
<accession>A0ABP5EA16</accession>
<evidence type="ECO:0000256" key="8">
    <source>
        <dbReference type="ARBA" id="ARBA00023326"/>
    </source>
</evidence>
<dbReference type="Proteomes" id="UP001499854">
    <property type="component" value="Unassembled WGS sequence"/>
</dbReference>
<dbReference type="PANTHER" id="PTHR31983">
    <property type="entry name" value="ENDO-1,3(4)-BETA-GLUCANASE 1"/>
    <property type="match status" value="1"/>
</dbReference>
<dbReference type="EMBL" id="BAAAQM010000051">
    <property type="protein sequence ID" value="GAA1994232.1"/>
    <property type="molecule type" value="Genomic_DNA"/>
</dbReference>
<evidence type="ECO:0000256" key="9">
    <source>
        <dbReference type="SAM" id="MobiDB-lite"/>
    </source>
</evidence>
<comment type="caution">
    <text evidence="11">The sequence shown here is derived from an EMBL/GenBank/DDBJ whole genome shotgun (WGS) entry which is preliminary data.</text>
</comment>
<sequence>MPTGQRLIALGAVLAVLVSLLTLFVLVPADADGVGAGGFTTQPVGALPSGCGSVSTNPREWVTANAPAGAVPTNDWWTSILWKRTNCAYGEPMFAHPLGFKAEPGGLGFSYTTTPTITGSAGGVGEYHFPYSEDFVAGVTQLNAPQVMVDGWSDWTVSPWFGDGTHTLRATIGEGLPFAYFQATGGAAQISASGGATPTVWSDTGSMLGFTINGHDYVAFAPTGSTWTQNGSAFTSTLAGKDYFSVAVLPTTPSTAAADRAALAAAYRQDAYNFVTGTTASYNYNPATSLVTTTYAYTTNAVEGAGSGTVAALLPHQWQYLTSGAPLSQTYVSPRGSLKVLTGITSFTTTMTFHGVLPELPAVADGTGPDLATLQNYLAAEQADPLKQVSDDTYWTGKAVGRAARLAESSDEVGDTAVRDAALTAIQAKLTDWFTATPGKTAHVFYYDKNWGTLIGYPASYGSDQELNDHHFHYGYFIAAAATLAKFNPSWATNSQYGGMVDLLIRDADNYDRTDTRFPYLRDFDIYDGHDWASGHGSFAAGNNQESSSEGMNFDNALIQWGEATGNTAVRDAGVYLYTTQAAAIHDYWFDAGGQAYPASFPHHEVGMVWGDGGAYSTWFSSNPAQIQGINLLPVTGGHLYLGDDPSSVLADYKDLTTMLNGAQPTVWQDIWDEYLALGDGGQALSNFRANSTFTSEEGDSKAHTFHWVDNLATLGHVDTAITADYPLTATFTNGGAVTYVAANITGNALTVHFSDGTVLQVPAGKTVASGANTWSGGTASGGVGTPGGPSSPPPTTPSSSSPTPTPTPSSTPSSSPSSSSSGGGSPTLYLQSNGTTQASPGNASTMSIPSAGGGSFDGTPTNPVTFTATGLTLTHTTGTTTFDLPIDAGTAVGDGTQVRISYDCTGSGTWNRIETYHYFATDNLPGNEHYTQTSGLETATGTYCNLTDGTIKIEIWNAIGTSPTTLATGNQSIVNLPYSGATPSPTPTSTSSSSSSGGGSPTLYLQSNGTTQASPASASTMSIPSAGGGSFDGTPTNPVTFTATGLTLTHTTGTTTFDLPIDAGTAVGDGTQVRISYDCTGSGTWNRIETYHYFATDNLPGNEHYTQASGLETATGTYCDLADGTVKIEIWNAIGTSPTTLATGNQSIVNLPYH</sequence>
<feature type="domain" description="Glycosyl hydrolase family 81 C-terminal" evidence="10">
    <location>
        <begin position="389"/>
        <end position="701"/>
    </location>
</feature>
<dbReference type="RefSeq" id="WP_344661283.1">
    <property type="nucleotide sequence ID" value="NZ_BAAAQM010000051.1"/>
</dbReference>
<keyword evidence="12" id="KW-1185">Reference proteome</keyword>
<gene>
    <name evidence="11" type="ORF">GCM10009838_68130</name>
</gene>
<proteinExistence type="inferred from homology"/>
<organism evidence="11 12">
    <name type="scientific">Catenulispora subtropica</name>
    <dbReference type="NCBI Taxonomy" id="450798"/>
    <lineage>
        <taxon>Bacteria</taxon>
        <taxon>Bacillati</taxon>
        <taxon>Actinomycetota</taxon>
        <taxon>Actinomycetes</taxon>
        <taxon>Catenulisporales</taxon>
        <taxon>Catenulisporaceae</taxon>
        <taxon>Catenulispora</taxon>
    </lineage>
</organism>
<evidence type="ECO:0000256" key="4">
    <source>
        <dbReference type="ARBA" id="ARBA00022801"/>
    </source>
</evidence>
<dbReference type="EC" id="3.2.1.39" evidence="3"/>
<dbReference type="PANTHER" id="PTHR31983:SF0">
    <property type="entry name" value="GLUCAN ENDO-1,3-BETA-D-GLUCOSIDASE 2"/>
    <property type="match status" value="1"/>
</dbReference>
<evidence type="ECO:0000256" key="2">
    <source>
        <dbReference type="ARBA" id="ARBA00010730"/>
    </source>
</evidence>
<feature type="compositionally biased region" description="Low complexity" evidence="9">
    <location>
        <begin position="811"/>
        <end position="821"/>
    </location>
</feature>
<dbReference type="PROSITE" id="PS52008">
    <property type="entry name" value="GH81"/>
    <property type="match status" value="1"/>
</dbReference>
<feature type="region of interest" description="Disordered" evidence="9">
    <location>
        <begin position="773"/>
        <end position="863"/>
    </location>
</feature>
<dbReference type="Pfam" id="PF17652">
    <property type="entry name" value="Glyco_hydro81C"/>
    <property type="match status" value="1"/>
</dbReference>
<reference evidence="12" key="1">
    <citation type="journal article" date="2019" name="Int. J. Syst. Evol. Microbiol.">
        <title>The Global Catalogue of Microorganisms (GCM) 10K type strain sequencing project: providing services to taxonomists for standard genome sequencing and annotation.</title>
        <authorList>
            <consortium name="The Broad Institute Genomics Platform"/>
            <consortium name="The Broad Institute Genome Sequencing Center for Infectious Disease"/>
            <person name="Wu L."/>
            <person name="Ma J."/>
        </authorList>
    </citation>
    <scope>NUCLEOTIDE SEQUENCE [LARGE SCALE GENOMIC DNA]</scope>
    <source>
        <strain evidence="12">JCM 16013</strain>
    </source>
</reference>
<evidence type="ECO:0000256" key="3">
    <source>
        <dbReference type="ARBA" id="ARBA00012780"/>
    </source>
</evidence>
<dbReference type="InterPro" id="IPR040720">
    <property type="entry name" value="GH81_C"/>
</dbReference>
<keyword evidence="7" id="KW-0961">Cell wall biogenesis/degradation</keyword>
<name>A0ABP5EA16_9ACTN</name>